<organism evidence="1 2">
    <name type="scientific">Sphaerisporangium aureirubrum</name>
    <dbReference type="NCBI Taxonomy" id="1544736"/>
    <lineage>
        <taxon>Bacteria</taxon>
        <taxon>Bacillati</taxon>
        <taxon>Actinomycetota</taxon>
        <taxon>Actinomycetes</taxon>
        <taxon>Streptosporangiales</taxon>
        <taxon>Streptosporangiaceae</taxon>
        <taxon>Sphaerisporangium</taxon>
    </lineage>
</organism>
<accession>A0ABW1NRG2</accession>
<sequence>MSRPDDQTHLGTWPPRPVKLASYAGARFGDIREMCSPTVSRSEQIAYVALYSKGSCVFDVDAYGDPASEHEARRAAFRNAGCHVVAQMKAYDGALAELDTGELMRTVLEEKRLVIFCGRVRRDQHLVGIMVKARRDLGAEACARAVDTADREFFSLVTAIRQAYHLPDEMAGGRTGSGQKAVTGRSHAHLSQGGEATGRENELCRQAATLLAPDDLHYLALYRDWRLLFAADILDASSLALFADVEPEERRRMYDRQARAARHETLRLAHKLRPVMGRRFDRIVLDMQQGALYYHWPTPEHLVFGVTLWQRAVNDAEWRLREVVDTVRRGLSLPS</sequence>
<evidence type="ECO:0000313" key="1">
    <source>
        <dbReference type="EMBL" id="MFC6085885.1"/>
    </source>
</evidence>
<keyword evidence="2" id="KW-1185">Reference proteome</keyword>
<dbReference type="EMBL" id="JBHSRF010000071">
    <property type="protein sequence ID" value="MFC6085885.1"/>
    <property type="molecule type" value="Genomic_DNA"/>
</dbReference>
<dbReference type="Proteomes" id="UP001596137">
    <property type="component" value="Unassembled WGS sequence"/>
</dbReference>
<gene>
    <name evidence="1" type="ORF">ACFP1K_32290</name>
</gene>
<dbReference type="RefSeq" id="WP_380760496.1">
    <property type="nucleotide sequence ID" value="NZ_JBHSRF010000071.1"/>
</dbReference>
<name>A0ABW1NRG2_9ACTN</name>
<protein>
    <submittedName>
        <fullName evidence="1">Uncharacterized protein</fullName>
    </submittedName>
</protein>
<evidence type="ECO:0000313" key="2">
    <source>
        <dbReference type="Proteomes" id="UP001596137"/>
    </source>
</evidence>
<reference evidence="2" key="1">
    <citation type="journal article" date="2019" name="Int. J. Syst. Evol. Microbiol.">
        <title>The Global Catalogue of Microorganisms (GCM) 10K type strain sequencing project: providing services to taxonomists for standard genome sequencing and annotation.</title>
        <authorList>
            <consortium name="The Broad Institute Genomics Platform"/>
            <consortium name="The Broad Institute Genome Sequencing Center for Infectious Disease"/>
            <person name="Wu L."/>
            <person name="Ma J."/>
        </authorList>
    </citation>
    <scope>NUCLEOTIDE SEQUENCE [LARGE SCALE GENOMIC DNA]</scope>
    <source>
        <strain evidence="2">JCM 30346</strain>
    </source>
</reference>
<comment type="caution">
    <text evidence="1">The sequence shown here is derived from an EMBL/GenBank/DDBJ whole genome shotgun (WGS) entry which is preliminary data.</text>
</comment>
<proteinExistence type="predicted"/>